<accession>A0A3B1CNL8</accession>
<gene>
    <name evidence="2" type="ORF">MNBD_IGNAVI01-39</name>
</gene>
<dbReference type="AlphaFoldDB" id="A0A3B1CNL8"/>
<reference evidence="2" key="1">
    <citation type="submission" date="2018-06" db="EMBL/GenBank/DDBJ databases">
        <authorList>
            <person name="Zhirakovskaya E."/>
        </authorList>
    </citation>
    <scope>NUCLEOTIDE SEQUENCE</scope>
</reference>
<protein>
    <recommendedName>
        <fullName evidence="1">Secretion system C-terminal sorting domain-containing protein</fullName>
    </recommendedName>
</protein>
<dbReference type="InterPro" id="IPR026444">
    <property type="entry name" value="Secre_tail"/>
</dbReference>
<evidence type="ECO:0000259" key="1">
    <source>
        <dbReference type="Pfam" id="PF18962"/>
    </source>
</evidence>
<dbReference type="EMBL" id="UOGD01000329">
    <property type="protein sequence ID" value="VAX26283.1"/>
    <property type="molecule type" value="Genomic_DNA"/>
</dbReference>
<dbReference type="Pfam" id="PF18962">
    <property type="entry name" value="Por_Secre_tail"/>
    <property type="match status" value="1"/>
</dbReference>
<proteinExistence type="predicted"/>
<dbReference type="NCBIfam" id="TIGR04183">
    <property type="entry name" value="Por_Secre_tail"/>
    <property type="match status" value="1"/>
</dbReference>
<evidence type="ECO:0000313" key="2">
    <source>
        <dbReference type="EMBL" id="VAX26283.1"/>
    </source>
</evidence>
<name>A0A3B1CNL8_9ZZZZ</name>
<dbReference type="Gene3D" id="2.60.40.4070">
    <property type="match status" value="1"/>
</dbReference>
<organism evidence="2">
    <name type="scientific">hydrothermal vent metagenome</name>
    <dbReference type="NCBI Taxonomy" id="652676"/>
    <lineage>
        <taxon>unclassified sequences</taxon>
        <taxon>metagenomes</taxon>
        <taxon>ecological metagenomes</taxon>
    </lineage>
</organism>
<sequence length="360" mass="41838">MNNNIAKIYFITFISIFTLFQINGQSKKIESLTSFKSIFKQKIVRISDRFIEKFDTQKDFLQLFYYNVNKDIRWSSDQKPEKVIGMDGTQEALRLIDDGCHFDSNIDDGIYANYHFRNKNELLTHETIIDVCCSDSIGIIYTVSTPPVTIIPDVPQIIFPQHNEVIFSKRPTIRWSVGLNTNNCGIVLLDGSLEFGEIFQHLLWEKEIVSLDKKVFSEILPFKLSHGREYNLIIWSSSNNYLSSPEDSRGGGYSMEYITFRIDTTVVKTSFQVYQNYPNPFNNWTAITWYQNEKNIVSLNIYNILGEEVRFLLSNEFPAGENSVIWDGTDNTGYRISTGIYFLKIRLQNQIKTIKIVYKK</sequence>
<feature type="domain" description="Secretion system C-terminal sorting" evidence="1">
    <location>
        <begin position="277"/>
        <end position="356"/>
    </location>
</feature>